<gene>
    <name evidence="1" type="ORF">QFC22_002745</name>
</gene>
<protein>
    <submittedName>
        <fullName evidence="1">Uncharacterized protein</fullName>
    </submittedName>
</protein>
<comment type="caution">
    <text evidence="1">The sequence shown here is derived from an EMBL/GenBank/DDBJ whole genome shotgun (WGS) entry which is preliminary data.</text>
</comment>
<name>A0ACC2XBT8_9TREE</name>
<keyword evidence="2" id="KW-1185">Reference proteome</keyword>
<proteinExistence type="predicted"/>
<evidence type="ECO:0000313" key="2">
    <source>
        <dbReference type="Proteomes" id="UP001243375"/>
    </source>
</evidence>
<reference evidence="1" key="1">
    <citation type="submission" date="2023-04" db="EMBL/GenBank/DDBJ databases">
        <title>Draft Genome sequencing of Naganishia species isolated from polar environments using Oxford Nanopore Technology.</title>
        <authorList>
            <person name="Leo P."/>
            <person name="Venkateswaran K."/>
        </authorList>
    </citation>
    <scope>NUCLEOTIDE SEQUENCE</scope>
    <source>
        <strain evidence="1">MNA-CCFEE 5425</strain>
    </source>
</reference>
<dbReference type="EMBL" id="JASBWU010000006">
    <property type="protein sequence ID" value="KAJ9120811.1"/>
    <property type="molecule type" value="Genomic_DNA"/>
</dbReference>
<dbReference type="Proteomes" id="UP001243375">
    <property type="component" value="Unassembled WGS sequence"/>
</dbReference>
<sequence length="812" mass="89451">MLFAAAVGRRLPSTCVQCRHAIKSLVAHPTPIVASSSSRSLASAAVAVQTTESHVSETHEQSETEVPSTEKPASDSNAGKQPFKAGKGKGKEKGSRLSKKQKKALENSRALAESLARSRKAGGSASIPVPEPAETASSIDTPSPSNSQSSSTPAVLTIEILHQYKPTRSPPLRAPIDKYTKEYGRAYQRLDKAFIRDQLWELWRQLRSNLAETAKLHALVAEGQAMELPPPPPPSPPSPRLPNLSSKTGKRLIIQSILDQWGWPRVEQVERERQAQLWKNVISEKDIPMTHAEAYLLLRRDPDFTQVLASEHRVALNMVLRPNLCFHVKGKNYILQEIEVAIDKRRRLIKSQRMNKQDVPGGSITELYQTISNMSGAFLETDANNKLLISYLDPECKDRALELLCRAHIQLEEDPKAAHVLAFTGFQEDSTPSSSPAVTHIPHTYALYPFCPVAVSINSPLDSSLAMESTNDWAVTGKSVFRLRRLGGWFGSVGRNEDAAELPELEKTLARNVRNIQGQKSSVLRDWLRDDSSPAEIDVTKSDHYKRHISIQQGHLLYSAPGAQERATLTPPGKLQGDHSLGAICRRLESLGMHPVFIPSSALPFESAIAETSTPNRLRRVRYRSTSSRLDSDWLSMIEIEIPLENVKLADEDAEAPLIPNTESEPVVDSLGPSTATPLVKHAYERSWHVLCPDSDRDLSIQEAMFREVDAEDTPELKSIMETLSSGNQNDNLPARLDLGPLGSFVLSSDAIVHDSILPNQDSVTPLLETAESSRTFSNAGTAFKVKAAKENIDAALRTIQLTQPPTAQSTL</sequence>
<evidence type="ECO:0000313" key="1">
    <source>
        <dbReference type="EMBL" id="KAJ9120811.1"/>
    </source>
</evidence>
<accession>A0ACC2XBT8</accession>
<organism evidence="1 2">
    <name type="scientific">Naganishia vaughanmartiniae</name>
    <dbReference type="NCBI Taxonomy" id="1424756"/>
    <lineage>
        <taxon>Eukaryota</taxon>
        <taxon>Fungi</taxon>
        <taxon>Dikarya</taxon>
        <taxon>Basidiomycota</taxon>
        <taxon>Agaricomycotina</taxon>
        <taxon>Tremellomycetes</taxon>
        <taxon>Filobasidiales</taxon>
        <taxon>Filobasidiaceae</taxon>
        <taxon>Naganishia</taxon>
    </lineage>
</organism>